<dbReference type="Proteomes" id="UP000681722">
    <property type="component" value="Unassembled WGS sequence"/>
</dbReference>
<dbReference type="OrthoDB" id="10031892at2759"/>
<keyword evidence="4" id="KW-1185">Reference proteome</keyword>
<proteinExistence type="predicted"/>
<dbReference type="EMBL" id="CAJNOQ010019833">
    <property type="protein sequence ID" value="CAF1457877.1"/>
    <property type="molecule type" value="Genomic_DNA"/>
</dbReference>
<accession>A0A815Q2J9</accession>
<reference evidence="2" key="1">
    <citation type="submission" date="2021-02" db="EMBL/GenBank/DDBJ databases">
        <authorList>
            <person name="Nowell W R."/>
        </authorList>
    </citation>
    <scope>NUCLEOTIDE SEQUENCE</scope>
</reference>
<comment type="caution">
    <text evidence="2">The sequence shown here is derived from an EMBL/GenBank/DDBJ whole genome shotgun (WGS) entry which is preliminary data.</text>
</comment>
<evidence type="ECO:0000256" key="1">
    <source>
        <dbReference type="SAM" id="MobiDB-lite"/>
    </source>
</evidence>
<dbReference type="EMBL" id="CAJOBC010085292">
    <property type="protein sequence ID" value="CAF4329158.1"/>
    <property type="molecule type" value="Genomic_DNA"/>
</dbReference>
<feature type="region of interest" description="Disordered" evidence="1">
    <location>
        <begin position="542"/>
        <end position="565"/>
    </location>
</feature>
<dbReference type="AlphaFoldDB" id="A0A815Q2J9"/>
<evidence type="ECO:0000313" key="4">
    <source>
        <dbReference type="Proteomes" id="UP000663829"/>
    </source>
</evidence>
<evidence type="ECO:0000313" key="2">
    <source>
        <dbReference type="EMBL" id="CAF1457877.1"/>
    </source>
</evidence>
<protein>
    <recommendedName>
        <fullName evidence="5">GIY-YIG domain-containing protein</fullName>
    </recommendedName>
</protein>
<gene>
    <name evidence="2" type="ORF">GPM918_LOCUS34972</name>
    <name evidence="3" type="ORF">SRO942_LOCUS35687</name>
</gene>
<organism evidence="2 4">
    <name type="scientific">Didymodactylos carnosus</name>
    <dbReference type="NCBI Taxonomy" id="1234261"/>
    <lineage>
        <taxon>Eukaryota</taxon>
        <taxon>Metazoa</taxon>
        <taxon>Spiralia</taxon>
        <taxon>Gnathifera</taxon>
        <taxon>Rotifera</taxon>
        <taxon>Eurotatoria</taxon>
        <taxon>Bdelloidea</taxon>
        <taxon>Philodinida</taxon>
        <taxon>Philodinidae</taxon>
        <taxon>Didymodactylos</taxon>
    </lineage>
</organism>
<dbReference type="Proteomes" id="UP000663829">
    <property type="component" value="Unassembled WGS sequence"/>
</dbReference>
<name>A0A815Q2J9_9BILA</name>
<evidence type="ECO:0000313" key="3">
    <source>
        <dbReference type="EMBL" id="CAF4329158.1"/>
    </source>
</evidence>
<evidence type="ECO:0008006" key="5">
    <source>
        <dbReference type="Google" id="ProtNLM"/>
    </source>
</evidence>
<sequence length="609" mass="70174">MESTTASAVSKEQVTIHEYPTRTLKSSSVTSQRRRSLLPAYPTHQHDSRPALLLLANVNTIDRDLMEVLSYSGDNDHGNLEYCPFKMEIQPNYEFLPSFLIDFYQKLYIDANRRWKLKLSLIDYNLTRLHTCMDKYSKQVGEAATASIDELPLALEFYLQIDVDLFFMKTCDFRDAQPRIIGEQKQREGILCEREPCARYGTKPCGGSRCFLCKRDRRSSTNGVIQFSEKQTHRFINGYQVILNCPATCETTNIIYSLTCPCGNADYIGSTATSLIDRISEHREEGHRIIREFLLGPTNMKSIFNQDKRKIEPLTNSYDQLLYQHSARCSHGLQRFLDRNPSYWCFVPQYLSNIKLDNVNYWASKAKNNRPTTTATTMSAFADITVLAKHTTMASQVLPVTASGKPMFFAAVVADMTRTKEETRQFVRDIPHPPSGYEFSLRQQQEQFDFFRERKEARVFPTDLVDLYNYAIVAVLPADCSRNLRKFIESLFSAHAETNLNLIGRLTHQYPNALFDGSSRHNWCSNLVHPTIDDMDIDIESLSSSSSTTNENKVEKPDEQQQETNVTIRLVDSMKCYIRISRCQIDDSNSTQATFEQQIRERHQEEKFK</sequence>